<organism evidence="1 2">
    <name type="scientific">Paenimyroides tangerinum</name>
    <dbReference type="NCBI Taxonomy" id="2488728"/>
    <lineage>
        <taxon>Bacteria</taxon>
        <taxon>Pseudomonadati</taxon>
        <taxon>Bacteroidota</taxon>
        <taxon>Flavobacteriia</taxon>
        <taxon>Flavobacteriales</taxon>
        <taxon>Flavobacteriaceae</taxon>
        <taxon>Paenimyroides</taxon>
    </lineage>
</organism>
<accession>A0A3P3WHP1</accession>
<protein>
    <recommendedName>
        <fullName evidence="3">Gliding motility-associated lipoprotein GldD</fullName>
    </recommendedName>
</protein>
<gene>
    <name evidence="1" type="ORF">EG240_03340</name>
</gene>
<dbReference type="PROSITE" id="PS51257">
    <property type="entry name" value="PROKAR_LIPOPROTEIN"/>
    <property type="match status" value="1"/>
</dbReference>
<evidence type="ECO:0008006" key="3">
    <source>
        <dbReference type="Google" id="ProtNLM"/>
    </source>
</evidence>
<comment type="caution">
    <text evidence="1">The sequence shown here is derived from an EMBL/GenBank/DDBJ whole genome shotgun (WGS) entry which is preliminary data.</text>
</comment>
<dbReference type="AlphaFoldDB" id="A0A3P3WHP1"/>
<dbReference type="EMBL" id="RQVQ01000006">
    <property type="protein sequence ID" value="RRJ92223.1"/>
    <property type="molecule type" value="Genomic_DNA"/>
</dbReference>
<keyword evidence="2" id="KW-1185">Reference proteome</keyword>
<name>A0A3P3WHP1_9FLAO</name>
<reference evidence="1 2" key="1">
    <citation type="submission" date="2018-11" db="EMBL/GenBank/DDBJ databases">
        <title>Flavobacterium sp. nov., YIM 102701-2 draft genome.</title>
        <authorList>
            <person name="Li G."/>
            <person name="Jiang Y."/>
        </authorList>
    </citation>
    <scope>NUCLEOTIDE SEQUENCE [LARGE SCALE GENOMIC DNA]</scope>
    <source>
        <strain evidence="1 2">YIM 102701-2</strain>
    </source>
</reference>
<dbReference type="RefSeq" id="WP_125017416.1">
    <property type="nucleotide sequence ID" value="NZ_RQVQ01000006.1"/>
</dbReference>
<evidence type="ECO:0000313" key="1">
    <source>
        <dbReference type="EMBL" id="RRJ92223.1"/>
    </source>
</evidence>
<sequence>MKIKIGFILLFFAFLLTSCSKEKQNHFNQYLDNFDVIETEKTIDDGENYTFETPSDWYLTMFEQRNNINFEHAYSKDNVNRFTVFKIKSDEDLNQLNETLIEDIKTQLSLVIGGLEILGHGETNFLKHPSYYYHTQDASGFNVVSFIMKSKQNDHYYRVIIEAEKEHLPTMLHCIKTFEILK</sequence>
<proteinExistence type="predicted"/>
<dbReference type="Proteomes" id="UP000275719">
    <property type="component" value="Unassembled WGS sequence"/>
</dbReference>
<evidence type="ECO:0000313" key="2">
    <source>
        <dbReference type="Proteomes" id="UP000275719"/>
    </source>
</evidence>